<evidence type="ECO:0000256" key="4">
    <source>
        <dbReference type="ARBA" id="ARBA00022692"/>
    </source>
</evidence>
<protein>
    <submittedName>
        <fullName evidence="9">SusC/RagA family TonB-linked outer membrane protein</fullName>
    </submittedName>
</protein>
<dbReference type="InterPro" id="IPR008969">
    <property type="entry name" value="CarboxyPept-like_regulatory"/>
</dbReference>
<evidence type="ECO:0000313" key="10">
    <source>
        <dbReference type="Proteomes" id="UP000468388"/>
    </source>
</evidence>
<accession>A0A6N8J9J9</accession>
<keyword evidence="3 7" id="KW-1134">Transmembrane beta strand</keyword>
<dbReference type="Proteomes" id="UP000468388">
    <property type="component" value="Unassembled WGS sequence"/>
</dbReference>
<evidence type="ECO:0000313" key="9">
    <source>
        <dbReference type="EMBL" id="MVT41188.1"/>
    </source>
</evidence>
<dbReference type="EMBL" id="WRXO01000002">
    <property type="protein sequence ID" value="MVT41188.1"/>
    <property type="molecule type" value="Genomic_DNA"/>
</dbReference>
<dbReference type="Gene3D" id="2.60.40.1120">
    <property type="entry name" value="Carboxypeptidase-like, regulatory domain"/>
    <property type="match status" value="1"/>
</dbReference>
<organism evidence="9 10">
    <name type="scientific">Chitinophaga oryziterrae</name>
    <dbReference type="NCBI Taxonomy" id="1031224"/>
    <lineage>
        <taxon>Bacteria</taxon>
        <taxon>Pseudomonadati</taxon>
        <taxon>Bacteroidota</taxon>
        <taxon>Chitinophagia</taxon>
        <taxon>Chitinophagales</taxon>
        <taxon>Chitinophagaceae</taxon>
        <taxon>Chitinophaga</taxon>
    </lineage>
</organism>
<dbReference type="SUPFAM" id="SSF49464">
    <property type="entry name" value="Carboxypeptidase regulatory domain-like"/>
    <property type="match status" value="1"/>
</dbReference>
<dbReference type="Gene3D" id="2.170.130.10">
    <property type="entry name" value="TonB-dependent receptor, plug domain"/>
    <property type="match status" value="1"/>
</dbReference>
<dbReference type="AlphaFoldDB" id="A0A6N8J9J9"/>
<feature type="domain" description="TonB-dependent receptor plug" evidence="8">
    <location>
        <begin position="229"/>
        <end position="355"/>
    </location>
</feature>
<dbReference type="Pfam" id="PF07715">
    <property type="entry name" value="Plug"/>
    <property type="match status" value="1"/>
</dbReference>
<reference evidence="9 10" key="1">
    <citation type="submission" date="2019-12" db="EMBL/GenBank/DDBJ databases">
        <title>The draft genomic sequence of strain Chitinophaga oryziterrae JCM 16595.</title>
        <authorList>
            <person name="Zhang X."/>
        </authorList>
    </citation>
    <scope>NUCLEOTIDE SEQUENCE [LARGE SCALE GENOMIC DNA]</scope>
    <source>
        <strain evidence="9 10">JCM 16595</strain>
    </source>
</reference>
<proteinExistence type="inferred from homology"/>
<keyword evidence="10" id="KW-1185">Reference proteome</keyword>
<dbReference type="PROSITE" id="PS52016">
    <property type="entry name" value="TONB_DEPENDENT_REC_3"/>
    <property type="match status" value="1"/>
</dbReference>
<dbReference type="InterPro" id="IPR039426">
    <property type="entry name" value="TonB-dep_rcpt-like"/>
</dbReference>
<dbReference type="InterPro" id="IPR023996">
    <property type="entry name" value="TonB-dep_OMP_SusC/RagA"/>
</dbReference>
<sequence length="1145" mass="123350">MNILNQNLVLGLLSCALIPGIMPVSAQTPVMYAMRQSETIPVKHVNATIALKDALVRLKKFQNIRIAYKEGLLDGKVVATSQLDKAENMDAEAALKLLLSDVGLAYMRINKTQYSIYNAQINTGLSNSILADKLKGKVTGPDGNPVPGATIMLKGNSSVATVANGEGVFELNIKDAVAPVVLVISSVGFEKQEITVSDLSAPISISLKESNKDLSEVVVTALGIKKEKKALVYSVTEIKGSDFTQAREVNVANSLSGKIAGVNATSLASGPGGSSRVIIRGNTSLAGDNQPLYVVNGMPIDNTTPGGSPTTGGGGQNVDRGDGIGGINPDDIETLTVLKGGTAAALYGSRASNGVIVITTKKGRARKGVGIDYNTTFTAETPAVYPDYQYVYGQGDGGVKPASQSQAVSWGRRSFGAKMDGLPYIQFDGKEHPYSPQKNNIKNFYRTGSTYTNTVAFNGGSEALNFRFSLSNVSSKSIVPNSDFNKKIGNLNLNAKLGKRTTIEAIAQYNVENANNRSSSGDATGNPNWGVYMVANTVDIRSLNPGYDATGRETQWNETPYASNPYFVINKFQNNDGKNRFIGQASVKYDLLKNLYVKGTVSRDFFNYDYVGIIPTGTVYTNGASGEYTSIKTYVAETNSMITANYNTKLFTNIGLNVLGGMNARRYKSNATTVTGTQFIIPFFYSMTNLTTSNTAVARNNVANNSAFGSVDLDYKSIVFLTLTGRQEWFSTLSPKNNSIFYPAIGTSVILSDAFKLPSAVTFAKLRASWAQVGGATPDPYILNQTYSIVQGGNQGTALQEITKNNGENLVTNSSLKPLTATTSEVGLEAQFFNNRLGFDVTLYSKQTTDDILKTTISTASGYNKALLNIGKVSNKGIEVLLTGTPVKSKNFTWNVSYNVAYNKSEIIQLVPGLNTLEMAVSVGSWAFIHNAVGESYGTIKGYTAVKNAKGESVYNSTTKYELKSGLMNLGNGVPPLTMGLTNTFNYKRFSLDVLVDGKFGNKVFSGSDVYATRFGLHKKTLKGRETGIVLNGVDETGAAFNRTVPVSELRLYWDNTKNYTDQFLFDGSFVKLRQVVLGYNIPVKGQTVVQSASISFVARNLLTLYKKTDNFDPESSYTNGNAQGFEAFGIPRTRSFGANLMVKF</sequence>
<dbReference type="GO" id="GO:0009279">
    <property type="term" value="C:cell outer membrane"/>
    <property type="evidence" value="ECO:0007669"/>
    <property type="project" value="UniProtKB-SubCell"/>
</dbReference>
<keyword evidence="6 7" id="KW-0998">Cell outer membrane</keyword>
<dbReference type="RefSeq" id="WP_157299796.1">
    <property type="nucleotide sequence ID" value="NZ_BAAAZB010000007.1"/>
</dbReference>
<evidence type="ECO:0000256" key="2">
    <source>
        <dbReference type="ARBA" id="ARBA00022448"/>
    </source>
</evidence>
<evidence type="ECO:0000256" key="7">
    <source>
        <dbReference type="PROSITE-ProRule" id="PRU01360"/>
    </source>
</evidence>
<dbReference type="SUPFAM" id="SSF56935">
    <property type="entry name" value="Porins"/>
    <property type="match status" value="1"/>
</dbReference>
<dbReference type="OrthoDB" id="9768177at2"/>
<evidence type="ECO:0000256" key="3">
    <source>
        <dbReference type="ARBA" id="ARBA00022452"/>
    </source>
</evidence>
<dbReference type="InterPro" id="IPR012910">
    <property type="entry name" value="Plug_dom"/>
</dbReference>
<dbReference type="InterPro" id="IPR037066">
    <property type="entry name" value="Plug_dom_sf"/>
</dbReference>
<keyword evidence="2 7" id="KW-0813">Transport</keyword>
<comment type="caution">
    <text evidence="9">The sequence shown here is derived from an EMBL/GenBank/DDBJ whole genome shotgun (WGS) entry which is preliminary data.</text>
</comment>
<evidence type="ECO:0000256" key="6">
    <source>
        <dbReference type="ARBA" id="ARBA00023237"/>
    </source>
</evidence>
<name>A0A6N8J9J9_9BACT</name>
<evidence type="ECO:0000256" key="1">
    <source>
        <dbReference type="ARBA" id="ARBA00004571"/>
    </source>
</evidence>
<evidence type="ECO:0000256" key="5">
    <source>
        <dbReference type="ARBA" id="ARBA00023136"/>
    </source>
</evidence>
<dbReference type="InterPro" id="IPR023997">
    <property type="entry name" value="TonB-dep_OMP_SusC/RagA_CS"/>
</dbReference>
<gene>
    <name evidence="9" type="ORF">GO495_11395</name>
</gene>
<dbReference type="InterPro" id="IPR036942">
    <property type="entry name" value="Beta-barrel_TonB_sf"/>
</dbReference>
<keyword evidence="5 7" id="KW-0472">Membrane</keyword>
<dbReference type="NCBIfam" id="TIGR04056">
    <property type="entry name" value="OMP_RagA_SusC"/>
    <property type="match status" value="1"/>
</dbReference>
<dbReference type="Pfam" id="PF13715">
    <property type="entry name" value="CarbopepD_reg_2"/>
    <property type="match status" value="1"/>
</dbReference>
<dbReference type="NCBIfam" id="TIGR04057">
    <property type="entry name" value="SusC_RagA_signa"/>
    <property type="match status" value="1"/>
</dbReference>
<evidence type="ECO:0000259" key="8">
    <source>
        <dbReference type="Pfam" id="PF07715"/>
    </source>
</evidence>
<comment type="similarity">
    <text evidence="7">Belongs to the TonB-dependent receptor family.</text>
</comment>
<comment type="subcellular location">
    <subcellularLocation>
        <location evidence="1 7">Cell outer membrane</location>
        <topology evidence="1 7">Multi-pass membrane protein</topology>
    </subcellularLocation>
</comment>
<dbReference type="Gene3D" id="2.40.170.20">
    <property type="entry name" value="TonB-dependent receptor, beta-barrel domain"/>
    <property type="match status" value="1"/>
</dbReference>
<keyword evidence="4 7" id="KW-0812">Transmembrane</keyword>